<accession>A0A934VB89</accession>
<evidence type="ECO:0000256" key="4">
    <source>
        <dbReference type="ARBA" id="ARBA00022837"/>
    </source>
</evidence>
<feature type="region of interest" description="Disordered" evidence="5">
    <location>
        <begin position="185"/>
        <end position="207"/>
    </location>
</feature>
<feature type="compositionally biased region" description="Basic and acidic residues" evidence="5">
    <location>
        <begin position="393"/>
        <end position="419"/>
    </location>
</feature>
<dbReference type="PROSITE" id="PS00018">
    <property type="entry name" value="EF_HAND_1"/>
    <property type="match status" value="1"/>
</dbReference>
<gene>
    <name evidence="7" type="ORF">JIN84_08615</name>
</gene>
<dbReference type="InterPro" id="IPR018247">
    <property type="entry name" value="EF_Hand_1_Ca_BS"/>
</dbReference>
<keyword evidence="8" id="KW-1185">Reference proteome</keyword>
<evidence type="ECO:0000256" key="2">
    <source>
        <dbReference type="ARBA" id="ARBA00022525"/>
    </source>
</evidence>
<dbReference type="Pfam" id="PF18884">
    <property type="entry name" value="TSP3_bac"/>
    <property type="match status" value="4"/>
</dbReference>
<comment type="caution">
    <text evidence="7">The sequence shown here is derived from an EMBL/GenBank/DDBJ whole genome shotgun (WGS) entry which is preliminary data.</text>
</comment>
<proteinExistence type="predicted"/>
<name>A0A934VB89_9BACT</name>
<dbReference type="PANTHER" id="PTHR37467:SF1">
    <property type="entry name" value="EXPORTED CALCIUM-BINDING GLYCOPROTEIN"/>
    <property type="match status" value="1"/>
</dbReference>
<dbReference type="AlphaFoldDB" id="A0A934VB89"/>
<comment type="subcellular location">
    <subcellularLocation>
        <location evidence="1">Secreted</location>
    </subcellularLocation>
</comment>
<evidence type="ECO:0000256" key="6">
    <source>
        <dbReference type="SAM" id="SignalP"/>
    </source>
</evidence>
<dbReference type="InterPro" id="IPR053180">
    <property type="entry name" value="Ca-binding_acidic-repeat"/>
</dbReference>
<feature type="chain" id="PRO_5037482633" evidence="6">
    <location>
        <begin position="32"/>
        <end position="984"/>
    </location>
</feature>
<reference evidence="7" key="1">
    <citation type="submission" date="2021-01" db="EMBL/GenBank/DDBJ databases">
        <title>Modified the classification status of verrucomicrobia.</title>
        <authorList>
            <person name="Feng X."/>
        </authorList>
    </citation>
    <scope>NUCLEOTIDE SEQUENCE</scope>
    <source>
        <strain evidence="7">JCM 18052</strain>
    </source>
</reference>
<keyword evidence="4" id="KW-0106">Calcium</keyword>
<evidence type="ECO:0000313" key="8">
    <source>
        <dbReference type="Proteomes" id="UP000600139"/>
    </source>
</evidence>
<evidence type="ECO:0000256" key="5">
    <source>
        <dbReference type="SAM" id="MobiDB-lite"/>
    </source>
</evidence>
<evidence type="ECO:0000256" key="1">
    <source>
        <dbReference type="ARBA" id="ARBA00004613"/>
    </source>
</evidence>
<dbReference type="InterPro" id="IPR059100">
    <property type="entry name" value="TSP3_bac"/>
</dbReference>
<sequence length="984" mass="106418">MSRSFPSFTAMPLSMSRLLTLFPIFLSSALAMEDENLNGMSDIWEKLYYDGNLLPSSFLPGDDADGDGVSNRLESVAATDPFNGVPPEGFFQADVTHVPAVYLSSGGGEPEIVFPEIFKVGWKVQAGKHYDLLGSPDLSAGSWIPISGFVGSVDGEAQVGIVAADTGGSFPDRLFWRVAASDVDEDGDGFSSWEEKRKGSHPLVPDHDEDGLPDDWELLHGFDTSDDGGIHADNGPDGDPDHDGLVNLQEWIHYGDPRDSDTDGDGLDDALEALTYHTFVASEDTDSDNLTDHEEVMVYHTNPLKKDEDRDSLTDHDECVLFGTDPKNPDTDSDTMNDDWELNHGFDPLVANPVMDPDNDGLGTSVEILLHLDPLDEDTDDDGISDGGEDYDRDSLTNRAETEIHHTYPKNPDSDRDNLPDGWEVAHGLNPRSSAAPHGAGHDPDNDGLTNFEEWRNHTDPHLADTDDDGVADSVEVAQGSDPNNPADGGQAPDDGKIIEVPFVIRDPSVSASEKWQMTVSGKGPDDFQNVTIPTEGFGATGAKTLKLRKWNKYEVTVTHLDTEPGFLEDHDDKADYDWEVTADGKPTGASSLQDDENTGGNNFFMVGNHWLVDNRQAVFSGPNGDDDDLVTGKTAYLVPVRIEDNSEATGVDDVSITANPTSGGYQDKFWIMAPAGGSTVINGQTVELSDDMRFKIPLSPPADLEITSDKATVDPASPDATSLGTATPGPLVNWKGNGSETIDNVTTWKIGKGKELVELPVKVKTMKKRTVKVAVYPVSQYAALHTVPVPSDADLTYHLNQVYGYQVNAWMDVTIQPQIRMPFGGGINRLIASEGVSDEEDSIVGQIETRPETVNYDLIVIMIDDVDYGYTTPATSTAPAVFHFVAGHAISAKTCIVTTGSNSLGPLAPLKVLGVTAHELAHLMTGEKGHPDEGGGAAPLEGTDRTRRITCSGIPRPDDAKLLVKSEWDRIESWLISRPRGDD</sequence>
<protein>
    <submittedName>
        <fullName evidence="7">Uncharacterized protein</fullName>
    </submittedName>
</protein>
<feature type="signal peptide" evidence="6">
    <location>
        <begin position="1"/>
        <end position="31"/>
    </location>
</feature>
<dbReference type="RefSeq" id="WP_200350634.1">
    <property type="nucleotide sequence ID" value="NZ_BAABHZ010000008.1"/>
</dbReference>
<keyword evidence="3 6" id="KW-0732">Signal</keyword>
<evidence type="ECO:0000313" key="7">
    <source>
        <dbReference type="EMBL" id="MBK1815676.1"/>
    </source>
</evidence>
<dbReference type="PANTHER" id="PTHR37467">
    <property type="entry name" value="EXPORTED CALCIUM-BINDING GLYCOPROTEIN-RELATED"/>
    <property type="match status" value="1"/>
</dbReference>
<organism evidence="7 8">
    <name type="scientific">Luteolibacter yonseiensis</name>
    <dbReference type="NCBI Taxonomy" id="1144680"/>
    <lineage>
        <taxon>Bacteria</taxon>
        <taxon>Pseudomonadati</taxon>
        <taxon>Verrucomicrobiota</taxon>
        <taxon>Verrucomicrobiia</taxon>
        <taxon>Verrucomicrobiales</taxon>
        <taxon>Verrucomicrobiaceae</taxon>
        <taxon>Luteolibacter</taxon>
    </lineage>
</organism>
<feature type="region of interest" description="Disordered" evidence="5">
    <location>
        <begin position="926"/>
        <end position="958"/>
    </location>
</feature>
<keyword evidence="2" id="KW-0964">Secreted</keyword>
<feature type="compositionally biased region" description="Acidic residues" evidence="5">
    <location>
        <begin position="375"/>
        <end position="392"/>
    </location>
</feature>
<evidence type="ECO:0000256" key="3">
    <source>
        <dbReference type="ARBA" id="ARBA00022729"/>
    </source>
</evidence>
<feature type="region of interest" description="Disordered" evidence="5">
    <location>
        <begin position="375"/>
        <end position="453"/>
    </location>
</feature>
<dbReference type="EMBL" id="JAENIK010000009">
    <property type="protein sequence ID" value="MBK1815676.1"/>
    <property type="molecule type" value="Genomic_DNA"/>
</dbReference>
<dbReference type="Proteomes" id="UP000600139">
    <property type="component" value="Unassembled WGS sequence"/>
</dbReference>
<feature type="region of interest" description="Disordered" evidence="5">
    <location>
        <begin position="474"/>
        <end position="496"/>
    </location>
</feature>